<feature type="compositionally biased region" description="Polar residues" evidence="1">
    <location>
        <begin position="7"/>
        <end position="16"/>
    </location>
</feature>
<dbReference type="Proteomes" id="UP001307889">
    <property type="component" value="Chromosome 3"/>
</dbReference>
<protein>
    <submittedName>
        <fullName evidence="2">Uncharacterized protein</fullName>
    </submittedName>
</protein>
<dbReference type="EMBL" id="AP028911">
    <property type="protein sequence ID" value="BES91562.1"/>
    <property type="molecule type" value="Genomic_DNA"/>
</dbReference>
<evidence type="ECO:0000313" key="3">
    <source>
        <dbReference type="Proteomes" id="UP001307889"/>
    </source>
</evidence>
<evidence type="ECO:0000256" key="1">
    <source>
        <dbReference type="SAM" id="MobiDB-lite"/>
    </source>
</evidence>
<gene>
    <name evidence="2" type="ORF">NTJ_04370</name>
</gene>
<reference evidence="2 3" key="1">
    <citation type="submission" date="2023-09" db="EMBL/GenBank/DDBJ databases">
        <title>Nesidiocoris tenuis whole genome shotgun sequence.</title>
        <authorList>
            <person name="Shibata T."/>
            <person name="Shimoda M."/>
            <person name="Kobayashi T."/>
            <person name="Uehara T."/>
        </authorList>
    </citation>
    <scope>NUCLEOTIDE SEQUENCE [LARGE SCALE GENOMIC DNA]</scope>
    <source>
        <strain evidence="2 3">Japan</strain>
    </source>
</reference>
<evidence type="ECO:0000313" key="2">
    <source>
        <dbReference type="EMBL" id="BES91562.1"/>
    </source>
</evidence>
<accession>A0ABN7AJW3</accession>
<keyword evidence="3" id="KW-1185">Reference proteome</keyword>
<name>A0ABN7AJW3_9HEMI</name>
<proteinExistence type="predicted"/>
<sequence>MTDPPVMSNQDESTINLRPPSPLKVADNHENLAQSWRLWIQAFNWYAETINLAKRKPTAQVAIFMTVIGQEAIAI</sequence>
<organism evidence="2 3">
    <name type="scientific">Nesidiocoris tenuis</name>
    <dbReference type="NCBI Taxonomy" id="355587"/>
    <lineage>
        <taxon>Eukaryota</taxon>
        <taxon>Metazoa</taxon>
        <taxon>Ecdysozoa</taxon>
        <taxon>Arthropoda</taxon>
        <taxon>Hexapoda</taxon>
        <taxon>Insecta</taxon>
        <taxon>Pterygota</taxon>
        <taxon>Neoptera</taxon>
        <taxon>Paraneoptera</taxon>
        <taxon>Hemiptera</taxon>
        <taxon>Heteroptera</taxon>
        <taxon>Panheteroptera</taxon>
        <taxon>Cimicomorpha</taxon>
        <taxon>Miridae</taxon>
        <taxon>Dicyphina</taxon>
        <taxon>Nesidiocoris</taxon>
    </lineage>
</organism>
<feature type="region of interest" description="Disordered" evidence="1">
    <location>
        <begin position="1"/>
        <end position="22"/>
    </location>
</feature>